<dbReference type="Proteomes" id="UP001596015">
    <property type="component" value="Unassembled WGS sequence"/>
</dbReference>
<protein>
    <recommendedName>
        <fullName evidence="3">NERD domain-containing protein</fullName>
    </recommendedName>
</protein>
<dbReference type="EMBL" id="JBHSEO010000058">
    <property type="protein sequence ID" value="MFC4417691.1"/>
    <property type="molecule type" value="Genomic_DNA"/>
</dbReference>
<organism evidence="1 2">
    <name type="scientific">Chromohalobacter beijerinckii</name>
    <dbReference type="NCBI Taxonomy" id="86179"/>
    <lineage>
        <taxon>Bacteria</taxon>
        <taxon>Pseudomonadati</taxon>
        <taxon>Pseudomonadota</taxon>
        <taxon>Gammaproteobacteria</taxon>
        <taxon>Oceanospirillales</taxon>
        <taxon>Halomonadaceae</taxon>
        <taxon>Chromohalobacter</taxon>
    </lineage>
</organism>
<evidence type="ECO:0008006" key="3">
    <source>
        <dbReference type="Google" id="ProtNLM"/>
    </source>
</evidence>
<evidence type="ECO:0000313" key="1">
    <source>
        <dbReference type="EMBL" id="MFC4417691.1"/>
    </source>
</evidence>
<name>A0ABV8XI47_9GAMM</name>
<gene>
    <name evidence="1" type="ORF">ACFO0E_14920</name>
</gene>
<evidence type="ECO:0000313" key="2">
    <source>
        <dbReference type="Proteomes" id="UP001596015"/>
    </source>
</evidence>
<accession>A0ABV8XI47</accession>
<reference evidence="2" key="1">
    <citation type="journal article" date="2019" name="Int. J. Syst. Evol. Microbiol.">
        <title>The Global Catalogue of Microorganisms (GCM) 10K type strain sequencing project: providing services to taxonomists for standard genome sequencing and annotation.</title>
        <authorList>
            <consortium name="The Broad Institute Genomics Platform"/>
            <consortium name="The Broad Institute Genome Sequencing Center for Infectious Disease"/>
            <person name="Wu L."/>
            <person name="Ma J."/>
        </authorList>
    </citation>
    <scope>NUCLEOTIDE SEQUENCE [LARGE SCALE GENOMIC DNA]</scope>
    <source>
        <strain evidence="2">CCUG 49679</strain>
    </source>
</reference>
<comment type="caution">
    <text evidence="1">The sequence shown here is derived from an EMBL/GenBank/DDBJ whole genome shotgun (WGS) entry which is preliminary data.</text>
</comment>
<sequence length="671" mass="76872">MGKSKSLKFEKISPSCSLSASLDAAKKYYHAKGFDAFLDGVLRNESLVVKDGDSDKFSWVVDFINELGRFLCEEAGDFWSGVFTNRAGILRLVNRYFIKLKEWRYQTEAAKEMSVEEIVSSSLVRGGEDYLEITRRAREEVLKGRTEDGFIDTQRSYLIEDSVGNRVDPDAAIWALLESVFLVLKSTGHLEKKLVGECFDFGDFVCPGEDSLFKISALNLNAMAWKRFDDVQKDIRHCDREWVYSPDNKDVPDEHKDKVDEHLDVYAPYGWREYEVIARNRLRQLTKEIYFGALEFFRNNNKNLSEYEIGVLSNKLVIERVLSLAVDDERNKCLGLTLRQWLDGYAALQDFAKNSFVDGDSESLFPMLKKRDLLDVFTRKGMLKGVAETFLDNVLFGKGSIDLYDTPVIKFGDDYLVYVPSLKDAILHELVVSNVTRNKERLSRKGDALEENLFSVFSRMGLGPKKIKEKRKGEIYEYDVVVKWGDKVFVFECKNRSVANDPILSRNMRDDFFEHQEQVARLCGALKKYPDIIEKNFGSVSDVQEIIPCIVNGMPFALDEPLDDTYVIDMPAIIRFFNGRGVSGNFAVGDVEVYSQWSSNTPSVEDFLFFLSTPYQVKLGKRYLSSHIEFFPVSSGKIVVRTEEISYEEVGSNDMMNFFYSLSEYRKAVLG</sequence>
<dbReference type="RefSeq" id="WP_246939306.1">
    <property type="nucleotide sequence ID" value="NZ_JAKGAK010000001.1"/>
</dbReference>
<keyword evidence="2" id="KW-1185">Reference proteome</keyword>
<proteinExistence type="predicted"/>